<dbReference type="AlphaFoldDB" id="A0AAV2CSG3"/>
<accession>A0AAV2CSG3</accession>
<proteinExistence type="predicted"/>
<organism evidence="2 3">
    <name type="scientific">Linum trigynum</name>
    <dbReference type="NCBI Taxonomy" id="586398"/>
    <lineage>
        <taxon>Eukaryota</taxon>
        <taxon>Viridiplantae</taxon>
        <taxon>Streptophyta</taxon>
        <taxon>Embryophyta</taxon>
        <taxon>Tracheophyta</taxon>
        <taxon>Spermatophyta</taxon>
        <taxon>Magnoliopsida</taxon>
        <taxon>eudicotyledons</taxon>
        <taxon>Gunneridae</taxon>
        <taxon>Pentapetalae</taxon>
        <taxon>rosids</taxon>
        <taxon>fabids</taxon>
        <taxon>Malpighiales</taxon>
        <taxon>Linaceae</taxon>
        <taxon>Linum</taxon>
    </lineage>
</organism>
<dbReference type="Pfam" id="PF10354">
    <property type="entry name" value="BMT5-like"/>
    <property type="match status" value="1"/>
</dbReference>
<keyword evidence="3" id="KW-1185">Reference proteome</keyword>
<dbReference type="Proteomes" id="UP001497516">
    <property type="component" value="Chromosome 10"/>
</dbReference>
<reference evidence="2 3" key="1">
    <citation type="submission" date="2024-04" db="EMBL/GenBank/DDBJ databases">
        <authorList>
            <person name="Fracassetti M."/>
        </authorList>
    </citation>
    <scope>NUCLEOTIDE SEQUENCE [LARGE SCALE GENOMIC DNA]</scope>
</reference>
<protein>
    <recommendedName>
        <fullName evidence="1">25S rRNA (uridine-N(3))-methyltransferase BMT5-like domain-containing protein</fullName>
    </recommendedName>
</protein>
<dbReference type="InterPro" id="IPR019446">
    <property type="entry name" value="BMT5-like"/>
</dbReference>
<dbReference type="GO" id="GO:0070042">
    <property type="term" value="F:rRNA (uridine-N3-)-methyltransferase activity"/>
    <property type="evidence" value="ECO:0007669"/>
    <property type="project" value="InterPro"/>
</dbReference>
<dbReference type="SUPFAM" id="SSF53335">
    <property type="entry name" value="S-adenosyl-L-methionine-dependent methyltransferases"/>
    <property type="match status" value="1"/>
</dbReference>
<dbReference type="Gene3D" id="3.40.50.150">
    <property type="entry name" value="Vaccinia Virus protein VP39"/>
    <property type="match status" value="1"/>
</dbReference>
<evidence type="ECO:0000313" key="2">
    <source>
        <dbReference type="EMBL" id="CAL1359054.1"/>
    </source>
</evidence>
<evidence type="ECO:0000313" key="3">
    <source>
        <dbReference type="Proteomes" id="UP001497516"/>
    </source>
</evidence>
<dbReference type="PANTHER" id="PTHR11538">
    <property type="entry name" value="PHENYLALANYL-TRNA SYNTHETASE"/>
    <property type="match status" value="1"/>
</dbReference>
<evidence type="ECO:0000259" key="1">
    <source>
        <dbReference type="Pfam" id="PF10354"/>
    </source>
</evidence>
<dbReference type="GO" id="GO:0005737">
    <property type="term" value="C:cytoplasm"/>
    <property type="evidence" value="ECO:0007669"/>
    <property type="project" value="TreeGrafter"/>
</dbReference>
<dbReference type="InterPro" id="IPR029063">
    <property type="entry name" value="SAM-dependent_MTases_sf"/>
</dbReference>
<sequence length="256" mass="28509">MADAQRNGLSIQHKILLVGEGDFSFSLSLALKLGSASNMVSTSLDTKGELSLKYDKAGSNLQLLTTMGAQVLHNVDATQLNATAELCGRKFDRIIFNFPHAGFHHGHGEASQWVIAQHKQLVYSFLKSASGMLRPNGQVHVTHKTAQPFCCWNIVELAHRNSLVLVEQVDFRVGDYPGYSNKRGDGYRADESFPVGLCSNFKFAFDPCAETEDCEAHRALRCPCRKIWEIRDNRQNSSLGINHHPRILKIKSKSIN</sequence>
<gene>
    <name evidence="2" type="ORF">LTRI10_LOCUS6568</name>
</gene>
<name>A0AAV2CSG3_9ROSI</name>
<dbReference type="EMBL" id="OZ034814">
    <property type="protein sequence ID" value="CAL1359054.1"/>
    <property type="molecule type" value="Genomic_DNA"/>
</dbReference>
<dbReference type="PANTHER" id="PTHR11538:SF26">
    <property type="entry name" value="FERREDOXIN-FOLD ANTICODON-BINDING DOMAIN-CONTAINING PROTEIN 1"/>
    <property type="match status" value="1"/>
</dbReference>
<feature type="domain" description="25S rRNA (uridine-N(3))-methyltransferase BMT5-like" evidence="1">
    <location>
        <begin position="16"/>
        <end position="183"/>
    </location>
</feature>
<dbReference type="GO" id="GO:0070475">
    <property type="term" value="P:rRNA base methylation"/>
    <property type="evidence" value="ECO:0007669"/>
    <property type="project" value="InterPro"/>
</dbReference>